<comment type="catalytic activity">
    <reaction evidence="1">
        <text>3',5'-cyclic CMP + H2O = CMP + H(+)</text>
        <dbReference type="Rhea" id="RHEA:72675"/>
        <dbReference type="ChEBI" id="CHEBI:15377"/>
        <dbReference type="ChEBI" id="CHEBI:15378"/>
        <dbReference type="ChEBI" id="CHEBI:58003"/>
        <dbReference type="ChEBI" id="CHEBI:60377"/>
    </reaction>
    <physiologicalReaction direction="left-to-right" evidence="1">
        <dbReference type="Rhea" id="RHEA:72676"/>
    </physiologicalReaction>
</comment>
<accession>A0AA96LFP2</accession>
<dbReference type="InterPro" id="IPR001279">
    <property type="entry name" value="Metallo-B-lactamas"/>
</dbReference>
<dbReference type="AlphaFoldDB" id="A0AA96LFP2"/>
<feature type="domain" description="Metallo-beta-lactamase" evidence="4">
    <location>
        <begin position="22"/>
        <end position="235"/>
    </location>
</feature>
<dbReference type="RefSeq" id="WP_315606700.1">
    <property type="nucleotide sequence ID" value="NZ_CP130318.1"/>
</dbReference>
<comment type="function">
    <text evidence="2">Counteracts the endogenous Pycsar antiviral defense system. Phosphodiesterase that enables metal-dependent hydrolysis of host cyclic nucleotide Pycsar defense signals such as cCMP and cUMP.</text>
</comment>
<dbReference type="Pfam" id="PF21221">
    <property type="entry name" value="B_lactamase-like_C"/>
    <property type="match status" value="1"/>
</dbReference>
<evidence type="ECO:0000256" key="1">
    <source>
        <dbReference type="ARBA" id="ARBA00034221"/>
    </source>
</evidence>
<name>A0AA96LFP2_9BACL</name>
<evidence type="ECO:0000259" key="4">
    <source>
        <dbReference type="SMART" id="SM00849"/>
    </source>
</evidence>
<dbReference type="InterPro" id="IPR048933">
    <property type="entry name" value="B_lactamase-like_C"/>
</dbReference>
<proteinExistence type="predicted"/>
<keyword evidence="6" id="KW-1185">Reference proteome</keyword>
<sequence length="323" mass="36084">MKTLVKGTIHQVKVPLPFPLRWVNSYLLAGDDGVTVIDPGLHTPASEELWEKELREAGLGFSDISSIVLTHHHPDHYGLAGWFQERTGAPVRLSPEGLRQARLLWGRGEPLTAAIRDLFARHGMPEELLNELTVHMEGFLPQISPQPDVTVLEEGERLRMGGRDWDIIETGGHASGHLSFYDPETLAMICGDHVIPQISPNVSYIPGIDENPLATYLKDLRRVSGFEVEKAYPGHREPFTGFSRRALDLVVHHEERLDRMAGALTGEPLTAYELCIAFFGSRLSIHQLRFAMAETLAHLFFLAADGRVKEEETASGILYRHHG</sequence>
<gene>
    <name evidence="5" type="ORF">MJA45_07785</name>
</gene>
<dbReference type="InterPro" id="IPR036388">
    <property type="entry name" value="WH-like_DNA-bd_sf"/>
</dbReference>
<evidence type="ECO:0000256" key="3">
    <source>
        <dbReference type="ARBA" id="ARBA00048505"/>
    </source>
</evidence>
<dbReference type="EMBL" id="CP130318">
    <property type="protein sequence ID" value="WNQ12921.1"/>
    <property type="molecule type" value="Genomic_DNA"/>
</dbReference>
<organism evidence="5 6">
    <name type="scientific">Paenibacillus aurantius</name>
    <dbReference type="NCBI Taxonomy" id="2918900"/>
    <lineage>
        <taxon>Bacteria</taxon>
        <taxon>Bacillati</taxon>
        <taxon>Bacillota</taxon>
        <taxon>Bacilli</taxon>
        <taxon>Bacillales</taxon>
        <taxon>Paenibacillaceae</taxon>
        <taxon>Paenibacillus</taxon>
    </lineage>
</organism>
<evidence type="ECO:0000256" key="2">
    <source>
        <dbReference type="ARBA" id="ARBA00034301"/>
    </source>
</evidence>
<dbReference type="InterPro" id="IPR036866">
    <property type="entry name" value="RibonucZ/Hydroxyglut_hydro"/>
</dbReference>
<comment type="catalytic activity">
    <reaction evidence="3">
        <text>3',5'-cyclic UMP + H2O = UMP + H(+)</text>
        <dbReference type="Rhea" id="RHEA:70575"/>
        <dbReference type="ChEBI" id="CHEBI:15377"/>
        <dbReference type="ChEBI" id="CHEBI:15378"/>
        <dbReference type="ChEBI" id="CHEBI:57865"/>
        <dbReference type="ChEBI" id="CHEBI:184387"/>
    </reaction>
    <physiologicalReaction direction="left-to-right" evidence="3">
        <dbReference type="Rhea" id="RHEA:70576"/>
    </physiologicalReaction>
</comment>
<protein>
    <submittedName>
        <fullName evidence="5">MBL fold metallo-hydrolase</fullName>
    </submittedName>
</protein>
<dbReference type="Pfam" id="PF00753">
    <property type="entry name" value="Lactamase_B"/>
    <property type="match status" value="1"/>
</dbReference>
<dbReference type="SMART" id="SM00849">
    <property type="entry name" value="Lactamase_B"/>
    <property type="match status" value="1"/>
</dbReference>
<reference evidence="5 6" key="1">
    <citation type="submission" date="2022-02" db="EMBL/GenBank/DDBJ databases">
        <title>Paenibacillus sp. MBLB1776 Whole Genome Shotgun Sequencing.</title>
        <authorList>
            <person name="Hwang C.Y."/>
            <person name="Cho E.-S."/>
            <person name="Seo M.-J."/>
        </authorList>
    </citation>
    <scope>NUCLEOTIDE SEQUENCE [LARGE SCALE GENOMIC DNA]</scope>
    <source>
        <strain evidence="5 6">MBLB1776</strain>
    </source>
</reference>
<dbReference type="PANTHER" id="PTHR23131">
    <property type="entry name" value="ENDORIBONUCLEASE LACTB2"/>
    <property type="match status" value="1"/>
</dbReference>
<dbReference type="KEGG" id="paun:MJA45_07785"/>
<dbReference type="SUPFAM" id="SSF56281">
    <property type="entry name" value="Metallo-hydrolase/oxidoreductase"/>
    <property type="match status" value="1"/>
</dbReference>
<dbReference type="Proteomes" id="UP001305702">
    <property type="component" value="Chromosome"/>
</dbReference>
<dbReference type="CDD" id="cd07725">
    <property type="entry name" value="TTHA1429-like_MBL-fold"/>
    <property type="match status" value="1"/>
</dbReference>
<evidence type="ECO:0000313" key="5">
    <source>
        <dbReference type="EMBL" id="WNQ12921.1"/>
    </source>
</evidence>
<dbReference type="InterPro" id="IPR050662">
    <property type="entry name" value="Sec-metab_biosynth-thioest"/>
</dbReference>
<dbReference type="Gene3D" id="1.10.10.10">
    <property type="entry name" value="Winged helix-like DNA-binding domain superfamily/Winged helix DNA-binding domain"/>
    <property type="match status" value="1"/>
</dbReference>
<dbReference type="PANTHER" id="PTHR23131:SF4">
    <property type="entry name" value="METALLO-BETA-LACTAMASE SUPERFAMILY POTEIN"/>
    <property type="match status" value="1"/>
</dbReference>
<dbReference type="Gene3D" id="3.60.15.10">
    <property type="entry name" value="Ribonuclease Z/Hydroxyacylglutathione hydrolase-like"/>
    <property type="match status" value="1"/>
</dbReference>
<evidence type="ECO:0000313" key="6">
    <source>
        <dbReference type="Proteomes" id="UP001305702"/>
    </source>
</evidence>